<evidence type="ECO:0000313" key="1">
    <source>
        <dbReference type="EMBL" id="MBR0662136.1"/>
    </source>
</evidence>
<evidence type="ECO:0000313" key="3">
    <source>
        <dbReference type="Proteomes" id="UP000746741"/>
    </source>
</evidence>
<reference evidence="1" key="1">
    <citation type="submission" date="2020-01" db="EMBL/GenBank/DDBJ databases">
        <authorList>
            <person name="Rat A."/>
        </authorList>
    </citation>
    <scope>NUCLEOTIDE SEQUENCE</scope>
    <source>
        <strain evidence="1">LMG 31161</strain>
    </source>
</reference>
<sequence>MDQAALLVGLPFDAMAFEQDSVAATVVDIGWGEVLQALVGAVVVLLLYNGRDLRLQVAGQVVVLEQDAVLQGPMSPLDLALGLRIARRTAEMVHCIPGQLLCQFAGDVAGPDVGQQARAVPQAALRGA</sequence>
<gene>
    <name evidence="2" type="ORF">GWK15_25010</name>
    <name evidence="1" type="ORF">GXW75_22975</name>
</gene>
<protein>
    <submittedName>
        <fullName evidence="1">Uncharacterized protein</fullName>
    </submittedName>
</protein>
<dbReference type="Proteomes" id="UP000746741">
    <property type="component" value="Unassembled WGS sequence"/>
</dbReference>
<dbReference type="Proteomes" id="UP001138708">
    <property type="component" value="Unassembled WGS sequence"/>
</dbReference>
<accession>A0A9X9WP76</accession>
<reference evidence="2 3" key="2">
    <citation type="submission" date="2020-02" db="EMBL/GenBank/DDBJ databases">
        <authorList>
            <person name="Sun Q."/>
            <person name="Inoue M."/>
        </authorList>
    </citation>
    <scope>NUCLEOTIDE SEQUENCE [LARGE SCALE GENOMIC DNA]</scope>
    <source>
        <strain evidence="2 3">KCTC 22478</strain>
    </source>
</reference>
<dbReference type="EMBL" id="JAAVUP010000025">
    <property type="protein sequence ID" value="NKE20239.1"/>
    <property type="molecule type" value="Genomic_DNA"/>
</dbReference>
<name>A0A9X9WP76_9PROT</name>
<evidence type="ECO:0000313" key="4">
    <source>
        <dbReference type="Proteomes" id="UP001138708"/>
    </source>
</evidence>
<comment type="caution">
    <text evidence="1">The sequence shown here is derived from an EMBL/GenBank/DDBJ whole genome shotgun (WGS) entry which is preliminary data.</text>
</comment>
<organism evidence="1 4">
    <name type="scientific">Neoroseomonas oryzicola</name>
    <dbReference type="NCBI Taxonomy" id="535904"/>
    <lineage>
        <taxon>Bacteria</taxon>
        <taxon>Pseudomonadati</taxon>
        <taxon>Pseudomonadota</taxon>
        <taxon>Alphaproteobacteria</taxon>
        <taxon>Acetobacterales</taxon>
        <taxon>Acetobacteraceae</taxon>
        <taxon>Neoroseomonas</taxon>
    </lineage>
</organism>
<keyword evidence="3" id="KW-1185">Reference proteome</keyword>
<reference evidence="1" key="3">
    <citation type="journal article" date="2021" name="Syst. Appl. Microbiol.">
        <title>Roseomonas hellenica sp. nov., isolated from roots of wild-growing Alkanna tinctoria.</title>
        <authorList>
            <person name="Rat A."/>
            <person name="Naranjo H.D."/>
            <person name="Lebbe L."/>
            <person name="Cnockaert M."/>
            <person name="Krigas N."/>
            <person name="Grigoriadou K."/>
            <person name="Maloupa E."/>
            <person name="Willems A."/>
        </authorList>
    </citation>
    <scope>NUCLEOTIDE SEQUENCE</scope>
    <source>
        <strain evidence="1">LMG 31161</strain>
    </source>
</reference>
<evidence type="ECO:0000313" key="2">
    <source>
        <dbReference type="EMBL" id="NKE20239.1"/>
    </source>
</evidence>
<proteinExistence type="predicted"/>
<dbReference type="AlphaFoldDB" id="A0A9X9WP76"/>
<dbReference type="EMBL" id="JAAEDK010000081">
    <property type="protein sequence ID" value="MBR0662136.1"/>
    <property type="molecule type" value="Genomic_DNA"/>
</dbReference>